<organism evidence="2 3">
    <name type="scientific">Ectobacillus antri</name>
    <dbReference type="NCBI Taxonomy" id="2486280"/>
    <lineage>
        <taxon>Bacteria</taxon>
        <taxon>Bacillati</taxon>
        <taxon>Bacillota</taxon>
        <taxon>Bacilli</taxon>
        <taxon>Bacillales</taxon>
        <taxon>Bacillaceae</taxon>
        <taxon>Ectobacillus</taxon>
    </lineage>
</organism>
<dbReference type="InterPro" id="IPR039564">
    <property type="entry name" value="Peptidase_C39-like"/>
</dbReference>
<proteinExistence type="predicted"/>
<protein>
    <submittedName>
        <fullName evidence="2">C39 family peptidase</fullName>
    </submittedName>
</protein>
<keyword evidence="3" id="KW-1185">Reference proteome</keyword>
<evidence type="ECO:0000313" key="2">
    <source>
        <dbReference type="EMBL" id="MDG5755575.1"/>
    </source>
</evidence>
<dbReference type="Proteomes" id="UP001218246">
    <property type="component" value="Unassembled WGS sequence"/>
</dbReference>
<feature type="domain" description="Peptidase C39-like" evidence="1">
    <location>
        <begin position="202"/>
        <end position="335"/>
    </location>
</feature>
<dbReference type="RefSeq" id="WP_278018711.1">
    <property type="nucleotide sequence ID" value="NZ_JARRRY010000035.1"/>
</dbReference>
<dbReference type="EMBL" id="JARULN010000035">
    <property type="protein sequence ID" value="MDG5755575.1"/>
    <property type="molecule type" value="Genomic_DNA"/>
</dbReference>
<reference evidence="2 3" key="1">
    <citation type="submission" date="2023-04" db="EMBL/GenBank/DDBJ databases">
        <title>Ectobacillus antri isolated from activated sludge.</title>
        <authorList>
            <person name="Yan P."/>
            <person name="Liu X."/>
        </authorList>
    </citation>
    <scope>NUCLEOTIDE SEQUENCE [LARGE SCALE GENOMIC DNA]</scope>
    <source>
        <strain evidence="2 3">C18H</strain>
    </source>
</reference>
<dbReference type="Pfam" id="PF13529">
    <property type="entry name" value="Peptidase_C39_2"/>
    <property type="match status" value="1"/>
</dbReference>
<name>A0ABT6H915_9BACI</name>
<evidence type="ECO:0000259" key="1">
    <source>
        <dbReference type="Pfam" id="PF13529"/>
    </source>
</evidence>
<accession>A0ABT6H915</accession>
<comment type="caution">
    <text evidence="2">The sequence shown here is derived from an EMBL/GenBank/DDBJ whole genome shotgun (WGS) entry which is preliminary data.</text>
</comment>
<sequence>MKRLFVFLGTLLLLFSIIMSNGIISSASSKVDNVTLKNAEHFAMDYLITVSQNSFDGWKNASLEKGKKLYDFDGNLTSYLFQVKNQGKDQGYIIISAIPEIPGVLESTREGSNPYVDVKESDSIYVGPVLHFSKVDNEYAMSLSNKKVEKKSKLKSNAPLSYENIEKYADATSTVEPEQIGTQAVTNYKYKLISGVPDYTWDIGCAPTSGANIVKYWDSRGYPNLVGTSQTTHSLIDQLATSMNTNRSTGGTSVSNMRTGMINFWGARGYGVTVTTYSGSFSTHMNEINAGRPDWVTTANHPVWGDHAMTGVGYEEYYNTSDFTWYRQVILHDTWSSTPVDYWIKWTSYFDYVIKVQPN</sequence>
<evidence type="ECO:0000313" key="3">
    <source>
        <dbReference type="Proteomes" id="UP001218246"/>
    </source>
</evidence>
<gene>
    <name evidence="2" type="ORF">P6P90_16915</name>
</gene>